<accession>A0A3P8WI90</accession>
<feature type="transmembrane region" description="Helical" evidence="7">
    <location>
        <begin position="51"/>
        <end position="73"/>
    </location>
</feature>
<dbReference type="PANTHER" id="PTHR33588">
    <property type="entry name" value="CILIA- AND FLAGELLA-ASSOCIATED PROTEIN 299"/>
    <property type="match status" value="1"/>
</dbReference>
<comment type="subcellular location">
    <subcellularLocation>
        <location evidence="3">Cytoplasm</location>
    </subcellularLocation>
    <subcellularLocation>
        <location evidence="2">Nucleus</location>
    </subcellularLocation>
</comment>
<evidence type="ECO:0000256" key="5">
    <source>
        <dbReference type="ARBA" id="ARBA00022490"/>
    </source>
</evidence>
<keyword evidence="5" id="KW-0963">Cytoplasm</keyword>
<dbReference type="FunCoup" id="A0A3P8WI90">
    <property type="interactions" value="48"/>
</dbReference>
<evidence type="ECO:0000256" key="3">
    <source>
        <dbReference type="ARBA" id="ARBA00004496"/>
    </source>
</evidence>
<evidence type="ECO:0000256" key="2">
    <source>
        <dbReference type="ARBA" id="ARBA00004123"/>
    </source>
</evidence>
<dbReference type="GO" id="GO:0005634">
    <property type="term" value="C:nucleus"/>
    <property type="evidence" value="ECO:0007669"/>
    <property type="project" value="UniProtKB-SubCell"/>
</dbReference>
<dbReference type="InterPro" id="IPR027887">
    <property type="entry name" value="DUF4464"/>
</dbReference>
<dbReference type="InParanoid" id="A0A3P8WI90"/>
<dbReference type="Pfam" id="PF14713">
    <property type="entry name" value="DUF4464"/>
    <property type="match status" value="1"/>
</dbReference>
<evidence type="ECO:0000256" key="6">
    <source>
        <dbReference type="ARBA" id="ARBA00023242"/>
    </source>
</evidence>
<reference evidence="8" key="3">
    <citation type="submission" date="2025-09" db="UniProtKB">
        <authorList>
            <consortium name="Ensembl"/>
        </authorList>
    </citation>
    <scope>IDENTIFICATION</scope>
</reference>
<organism evidence="8 9">
    <name type="scientific">Cynoglossus semilaevis</name>
    <name type="common">Tongue sole</name>
    <dbReference type="NCBI Taxonomy" id="244447"/>
    <lineage>
        <taxon>Eukaryota</taxon>
        <taxon>Metazoa</taxon>
        <taxon>Chordata</taxon>
        <taxon>Craniata</taxon>
        <taxon>Vertebrata</taxon>
        <taxon>Euteleostomi</taxon>
        <taxon>Actinopterygii</taxon>
        <taxon>Neopterygii</taxon>
        <taxon>Teleostei</taxon>
        <taxon>Neoteleostei</taxon>
        <taxon>Acanthomorphata</taxon>
        <taxon>Carangaria</taxon>
        <taxon>Pleuronectiformes</taxon>
        <taxon>Pleuronectoidei</taxon>
        <taxon>Cynoglossidae</taxon>
        <taxon>Cynoglossinae</taxon>
        <taxon>Cynoglossus</taxon>
    </lineage>
</organism>
<reference evidence="8 9" key="1">
    <citation type="journal article" date="2014" name="Nat. Genet.">
        <title>Whole-genome sequence of a flatfish provides insights into ZW sex chromosome evolution and adaptation to a benthic lifestyle.</title>
        <authorList>
            <person name="Chen S."/>
            <person name="Zhang G."/>
            <person name="Shao C."/>
            <person name="Huang Q."/>
            <person name="Liu G."/>
            <person name="Zhang P."/>
            <person name="Song W."/>
            <person name="An N."/>
            <person name="Chalopin D."/>
            <person name="Volff J.N."/>
            <person name="Hong Y."/>
            <person name="Li Q."/>
            <person name="Sha Z."/>
            <person name="Zhou H."/>
            <person name="Xie M."/>
            <person name="Yu Q."/>
            <person name="Liu Y."/>
            <person name="Xiang H."/>
            <person name="Wang N."/>
            <person name="Wu K."/>
            <person name="Yang C."/>
            <person name="Zhou Q."/>
            <person name="Liao X."/>
            <person name="Yang L."/>
            <person name="Hu Q."/>
            <person name="Zhang J."/>
            <person name="Meng L."/>
            <person name="Jin L."/>
            <person name="Tian Y."/>
            <person name="Lian J."/>
            <person name="Yang J."/>
            <person name="Miao G."/>
            <person name="Liu S."/>
            <person name="Liang Z."/>
            <person name="Yan F."/>
            <person name="Li Y."/>
            <person name="Sun B."/>
            <person name="Zhang H."/>
            <person name="Zhang J."/>
            <person name="Zhu Y."/>
            <person name="Du M."/>
            <person name="Zhao Y."/>
            <person name="Schartl M."/>
            <person name="Tang Q."/>
            <person name="Wang J."/>
        </authorList>
    </citation>
    <scope>NUCLEOTIDE SEQUENCE</scope>
</reference>
<evidence type="ECO:0000313" key="8">
    <source>
        <dbReference type="Ensembl" id="ENSCSEP00000024360.1"/>
    </source>
</evidence>
<sequence>MEMINDFSLQGNKTSTNMLLFSSLFDLDLPKDGAVDQQQWHRWTVNAYLDIWMFFYLTVYVTLFDIFLTYFSLYSRTLVSAGKDLKDDFLKALAEREEANRRGKMTSLIFIRDHNPLGQEVSGYIDYAHRLKTQNFEAFFSGKKKLMPGRSDLCYYNWKTQVSTSNSSENFEVIYDDPGGLLFRNKRDKKVLNVDPESGPGEDSSRTILQSDLYLHVTIYDHIIRAL</sequence>
<reference evidence="8" key="2">
    <citation type="submission" date="2025-08" db="UniProtKB">
        <authorList>
            <consortium name="Ensembl"/>
        </authorList>
    </citation>
    <scope>IDENTIFICATION</scope>
</reference>
<evidence type="ECO:0000256" key="4">
    <source>
        <dbReference type="ARBA" id="ARBA00021436"/>
    </source>
</evidence>
<dbReference type="AlphaFoldDB" id="A0A3P8WI90"/>
<keyword evidence="7" id="KW-1133">Transmembrane helix</keyword>
<dbReference type="GO" id="GO:0005737">
    <property type="term" value="C:cytoplasm"/>
    <property type="evidence" value="ECO:0007669"/>
    <property type="project" value="UniProtKB-SubCell"/>
</dbReference>
<dbReference type="OMA" id="FNNYQEY"/>
<dbReference type="Proteomes" id="UP000265120">
    <property type="component" value="Chromosome Z"/>
</dbReference>
<protein>
    <recommendedName>
        <fullName evidence="4">Cilia- and flagella-associated protein 299</fullName>
    </recommendedName>
</protein>
<evidence type="ECO:0000313" key="9">
    <source>
        <dbReference type="Proteomes" id="UP000265120"/>
    </source>
</evidence>
<keyword evidence="7" id="KW-0472">Membrane</keyword>
<dbReference type="GeneTree" id="ENSGT00390000016547"/>
<dbReference type="Ensembl" id="ENSCSET00000024690.1">
    <property type="protein sequence ID" value="ENSCSEP00000024360.1"/>
    <property type="gene ID" value="ENSCSEG00000015555.1"/>
</dbReference>
<keyword evidence="6" id="KW-0539">Nucleus</keyword>
<evidence type="ECO:0000256" key="7">
    <source>
        <dbReference type="SAM" id="Phobius"/>
    </source>
</evidence>
<dbReference type="PANTHER" id="PTHR33588:SF1">
    <property type="entry name" value="CILIA- AND FLAGELLA-ASSOCIATED PROTEIN 299"/>
    <property type="match status" value="1"/>
</dbReference>
<proteinExistence type="predicted"/>
<dbReference type="STRING" id="244447.ENSCSEP00000024360"/>
<comment type="function">
    <text evidence="1">May be involved in spermatogenesis.</text>
</comment>
<name>A0A3P8WI90_CYNSE</name>
<evidence type="ECO:0000256" key="1">
    <source>
        <dbReference type="ARBA" id="ARBA00003056"/>
    </source>
</evidence>
<keyword evidence="7" id="KW-0812">Transmembrane</keyword>
<keyword evidence="9" id="KW-1185">Reference proteome</keyword>